<evidence type="ECO:0000256" key="6">
    <source>
        <dbReference type="ARBA" id="ARBA00022833"/>
    </source>
</evidence>
<dbReference type="Gene3D" id="3.40.390.10">
    <property type="entry name" value="Collagenase (Catalytic Domain)"/>
    <property type="match status" value="1"/>
</dbReference>
<dbReference type="SUPFAM" id="SSF55486">
    <property type="entry name" value="Metalloproteases ('zincins'), catalytic domain"/>
    <property type="match status" value="1"/>
</dbReference>
<evidence type="ECO:0000256" key="2">
    <source>
        <dbReference type="ARBA" id="ARBA00007357"/>
    </source>
</evidence>
<evidence type="ECO:0000256" key="1">
    <source>
        <dbReference type="ARBA" id="ARBA00001947"/>
    </source>
</evidence>
<dbReference type="InterPro" id="IPR008753">
    <property type="entry name" value="Peptidase_M13_N"/>
</dbReference>
<dbReference type="GO" id="GO:0005886">
    <property type="term" value="C:plasma membrane"/>
    <property type="evidence" value="ECO:0007669"/>
    <property type="project" value="TreeGrafter"/>
</dbReference>
<comment type="cofactor">
    <cofactor evidence="1">
        <name>Zn(2+)</name>
        <dbReference type="ChEBI" id="CHEBI:29105"/>
    </cofactor>
</comment>
<gene>
    <name evidence="12" type="ORF">NPX13_g5079</name>
</gene>
<comment type="similarity">
    <text evidence="2">Belongs to the peptidase M13 family.</text>
</comment>
<dbReference type="InterPro" id="IPR018497">
    <property type="entry name" value="Peptidase_M13_C"/>
</dbReference>
<accession>A0A9W8NF79</accession>
<keyword evidence="13" id="KW-1185">Reference proteome</keyword>
<proteinExistence type="inferred from homology"/>
<evidence type="ECO:0000256" key="4">
    <source>
        <dbReference type="ARBA" id="ARBA00022723"/>
    </source>
</evidence>
<dbReference type="InterPro" id="IPR042089">
    <property type="entry name" value="Peptidase_M13_dom_2"/>
</dbReference>
<feature type="region of interest" description="Disordered" evidence="8">
    <location>
        <begin position="1"/>
        <end position="47"/>
    </location>
</feature>
<keyword evidence="3" id="KW-0645">Protease</keyword>
<keyword evidence="4" id="KW-0479">Metal-binding</keyword>
<feature type="compositionally biased region" description="Basic and acidic residues" evidence="8">
    <location>
        <begin position="12"/>
        <end position="27"/>
    </location>
</feature>
<keyword evidence="9" id="KW-0472">Membrane</keyword>
<feature type="compositionally biased region" description="Low complexity" evidence="8">
    <location>
        <begin position="1"/>
        <end position="11"/>
    </location>
</feature>
<dbReference type="EMBL" id="JANPWZ010000772">
    <property type="protein sequence ID" value="KAJ3572354.1"/>
    <property type="molecule type" value="Genomic_DNA"/>
</dbReference>
<dbReference type="GO" id="GO:0004222">
    <property type="term" value="F:metalloendopeptidase activity"/>
    <property type="evidence" value="ECO:0007669"/>
    <property type="project" value="InterPro"/>
</dbReference>
<dbReference type="InterPro" id="IPR000718">
    <property type="entry name" value="Peptidase_M13"/>
</dbReference>
<dbReference type="PANTHER" id="PTHR11733:SF167">
    <property type="entry name" value="FI17812P1-RELATED"/>
    <property type="match status" value="1"/>
</dbReference>
<keyword evidence="9" id="KW-0812">Transmembrane</keyword>
<dbReference type="PANTHER" id="PTHR11733">
    <property type="entry name" value="ZINC METALLOPROTEASE FAMILY M13 NEPRILYSIN-RELATED"/>
    <property type="match status" value="1"/>
</dbReference>
<feature type="transmembrane region" description="Helical" evidence="9">
    <location>
        <begin position="66"/>
        <end position="89"/>
    </location>
</feature>
<evidence type="ECO:0000256" key="5">
    <source>
        <dbReference type="ARBA" id="ARBA00022801"/>
    </source>
</evidence>
<organism evidence="12 13">
    <name type="scientific">Xylaria arbuscula</name>
    <dbReference type="NCBI Taxonomy" id="114810"/>
    <lineage>
        <taxon>Eukaryota</taxon>
        <taxon>Fungi</taxon>
        <taxon>Dikarya</taxon>
        <taxon>Ascomycota</taxon>
        <taxon>Pezizomycotina</taxon>
        <taxon>Sordariomycetes</taxon>
        <taxon>Xylariomycetidae</taxon>
        <taxon>Xylariales</taxon>
        <taxon>Xylariaceae</taxon>
        <taxon>Xylaria</taxon>
    </lineage>
</organism>
<feature type="domain" description="Peptidase M13 N-terminal" evidence="11">
    <location>
        <begin position="129"/>
        <end position="541"/>
    </location>
</feature>
<dbReference type="CDD" id="cd08662">
    <property type="entry name" value="M13"/>
    <property type="match status" value="1"/>
</dbReference>
<dbReference type="PROSITE" id="PS51885">
    <property type="entry name" value="NEPRILYSIN"/>
    <property type="match status" value="1"/>
</dbReference>
<dbReference type="Pfam" id="PF01431">
    <property type="entry name" value="Peptidase_M13"/>
    <property type="match status" value="1"/>
</dbReference>
<evidence type="ECO:0000313" key="13">
    <source>
        <dbReference type="Proteomes" id="UP001148614"/>
    </source>
</evidence>
<evidence type="ECO:0000256" key="3">
    <source>
        <dbReference type="ARBA" id="ARBA00022670"/>
    </source>
</evidence>
<protein>
    <recommendedName>
        <fullName evidence="14">Endothelin-converting enzyme 1</fullName>
    </recommendedName>
</protein>
<dbReference type="GO" id="GO:0016485">
    <property type="term" value="P:protein processing"/>
    <property type="evidence" value="ECO:0007669"/>
    <property type="project" value="TreeGrafter"/>
</dbReference>
<keyword evidence="7" id="KW-0482">Metalloprotease</keyword>
<feature type="domain" description="Peptidase M13 C-terminal" evidence="10">
    <location>
        <begin position="602"/>
        <end position="800"/>
    </location>
</feature>
<evidence type="ECO:0000259" key="11">
    <source>
        <dbReference type="Pfam" id="PF05649"/>
    </source>
</evidence>
<dbReference type="Gene3D" id="1.10.1380.10">
    <property type="entry name" value="Neutral endopeptidase , domain2"/>
    <property type="match status" value="1"/>
</dbReference>
<keyword evidence="9" id="KW-1133">Transmembrane helix</keyword>
<sequence length="806" mass="89723">MASQAQAGQAEAGREDERTPLLRDTNKPHNNSAAVENTGDGVTNDAEDANFGQLDEEVASLRRRRWISLIASIFLIIVFIVILILSGVLSRGRKKSPKMNDSTCLSPTCIHAASEILYNLSPDYKNLDPCTQFDTLVCDGFKARHDIPEDRSSFSTASIMSDNGRTTLRHILESPYPGDSKHSLFSPMNLHTLVASTDEQNFLTMQESYNACMNETILKEIGIRPLTELIDKIAQSFPLDDAAYETEELPQPEDYTKLSDTILLLEQLEVASFEGLYTGADDKNPDVVIVQAMPAGYNLPSPEYYGDNDTVSQYQAMLNQVFSSLLPTTASKKSATKLAESVVALEKKIAALTPPPEDRQDVTKYYNIVPLADVGKIGPAIGLDKVVAGLAPANFTPETMLLAFPEFLGNVSQIVSETPKSTIQAYLIWNLINSYASYVEAAEVEPITRFNNILSGRDPETKSERWKTCLSYVDGTLGWILSRFYIEAAFSEAAKNYGDQIILDIKQQFTTRLSELDWMDDSVKKLATNKVHNIDQKIGYPTKSPDIMNPDALRDYYKGLVITDSFFDNSLSSNKFSANQTWSALGKPVDRGEWGMQADIVNAYYNPAGNEIVFPAGIMQFPVFSVDLPNYVSYGAFASVAGHELSHAFDNSGRHYDENGNFTDWWTNHTVEEFDKRATCFVNQYNNYTIEGNGGQPLHVNGKLTLGENIADAGGVSAAFAAWEKRRADSPDQSLPGLEHFTHEQLFFVFYANWWCGKVRKEQAINYIYVDPHSPAFARILGTTSNSRAFRESFNCPVKEPTCELW</sequence>
<evidence type="ECO:0008006" key="14">
    <source>
        <dbReference type="Google" id="ProtNLM"/>
    </source>
</evidence>
<evidence type="ECO:0000256" key="7">
    <source>
        <dbReference type="ARBA" id="ARBA00023049"/>
    </source>
</evidence>
<evidence type="ECO:0000256" key="8">
    <source>
        <dbReference type="SAM" id="MobiDB-lite"/>
    </source>
</evidence>
<evidence type="ECO:0000313" key="12">
    <source>
        <dbReference type="EMBL" id="KAJ3572354.1"/>
    </source>
</evidence>
<dbReference type="VEuPathDB" id="FungiDB:F4678DRAFT_470164"/>
<evidence type="ECO:0000256" key="9">
    <source>
        <dbReference type="SAM" id="Phobius"/>
    </source>
</evidence>
<dbReference type="InterPro" id="IPR024079">
    <property type="entry name" value="MetalloPept_cat_dom_sf"/>
</dbReference>
<reference evidence="12" key="1">
    <citation type="submission" date="2022-07" db="EMBL/GenBank/DDBJ databases">
        <title>Genome Sequence of Xylaria arbuscula.</title>
        <authorList>
            <person name="Buettner E."/>
        </authorList>
    </citation>
    <scope>NUCLEOTIDE SEQUENCE</scope>
    <source>
        <strain evidence="12">VT107</strain>
    </source>
</reference>
<dbReference type="AlphaFoldDB" id="A0A9W8NF79"/>
<dbReference type="Proteomes" id="UP001148614">
    <property type="component" value="Unassembled WGS sequence"/>
</dbReference>
<dbReference type="GO" id="GO:0046872">
    <property type="term" value="F:metal ion binding"/>
    <property type="evidence" value="ECO:0007669"/>
    <property type="project" value="UniProtKB-KW"/>
</dbReference>
<dbReference type="Pfam" id="PF05649">
    <property type="entry name" value="Peptidase_M13_N"/>
    <property type="match status" value="1"/>
</dbReference>
<dbReference type="PRINTS" id="PR00786">
    <property type="entry name" value="NEPRILYSIN"/>
</dbReference>
<keyword evidence="6" id="KW-0862">Zinc</keyword>
<name>A0A9W8NF79_9PEZI</name>
<comment type="caution">
    <text evidence="12">The sequence shown here is derived from an EMBL/GenBank/DDBJ whole genome shotgun (WGS) entry which is preliminary data.</text>
</comment>
<evidence type="ECO:0000259" key="10">
    <source>
        <dbReference type="Pfam" id="PF01431"/>
    </source>
</evidence>
<keyword evidence="5" id="KW-0378">Hydrolase</keyword>